<accession>D8U140</accession>
<dbReference type="GO" id="GO:0051087">
    <property type="term" value="F:protein-folding chaperone binding"/>
    <property type="evidence" value="ECO:0007669"/>
    <property type="project" value="TreeGrafter"/>
</dbReference>
<evidence type="ECO:0000313" key="4">
    <source>
        <dbReference type="Proteomes" id="UP000001058"/>
    </source>
</evidence>
<proteinExistence type="predicted"/>
<gene>
    <name evidence="3" type="primary">dnj4</name>
    <name evidence="3" type="ORF">VOLCADRAFT_93013</name>
</gene>
<dbReference type="CDD" id="cd06257">
    <property type="entry name" value="DnaJ"/>
    <property type="match status" value="1"/>
</dbReference>
<dbReference type="SMART" id="SM00271">
    <property type="entry name" value="DnaJ"/>
    <property type="match status" value="1"/>
</dbReference>
<feature type="compositionally biased region" description="Basic and acidic residues" evidence="1">
    <location>
        <begin position="175"/>
        <end position="187"/>
    </location>
</feature>
<dbReference type="SUPFAM" id="SSF46565">
    <property type="entry name" value="Chaperone J-domain"/>
    <property type="match status" value="1"/>
</dbReference>
<reference evidence="3 4" key="1">
    <citation type="journal article" date="2010" name="Science">
        <title>Genomic analysis of organismal complexity in the multicellular green alga Volvox carteri.</title>
        <authorList>
            <person name="Prochnik S.E."/>
            <person name="Umen J."/>
            <person name="Nedelcu A.M."/>
            <person name="Hallmann A."/>
            <person name="Miller S.M."/>
            <person name="Nishii I."/>
            <person name="Ferris P."/>
            <person name="Kuo A."/>
            <person name="Mitros T."/>
            <person name="Fritz-Laylin L.K."/>
            <person name="Hellsten U."/>
            <person name="Chapman J."/>
            <person name="Simakov O."/>
            <person name="Rensing S.A."/>
            <person name="Terry A."/>
            <person name="Pangilinan J."/>
            <person name="Kapitonov V."/>
            <person name="Jurka J."/>
            <person name="Salamov A."/>
            <person name="Shapiro H."/>
            <person name="Schmutz J."/>
            <person name="Grimwood J."/>
            <person name="Lindquist E."/>
            <person name="Lucas S."/>
            <person name="Grigoriev I.V."/>
            <person name="Schmitt R."/>
            <person name="Kirk D."/>
            <person name="Rokhsar D.S."/>
        </authorList>
    </citation>
    <scope>NUCLEOTIDE SEQUENCE [LARGE SCALE GENOMIC DNA]</scope>
    <source>
        <strain evidence="4">f. Nagariensis / Eve</strain>
    </source>
</reference>
<dbReference type="PANTHER" id="PTHR43948">
    <property type="entry name" value="DNAJ HOMOLOG SUBFAMILY B"/>
    <property type="match status" value="1"/>
</dbReference>
<evidence type="ECO:0000259" key="2">
    <source>
        <dbReference type="PROSITE" id="PS50076"/>
    </source>
</evidence>
<dbReference type="GO" id="GO:0044183">
    <property type="term" value="F:protein folding chaperone"/>
    <property type="evidence" value="ECO:0007669"/>
    <property type="project" value="TreeGrafter"/>
</dbReference>
<feature type="compositionally biased region" description="Basic and acidic residues" evidence="1">
    <location>
        <begin position="116"/>
        <end position="127"/>
    </location>
</feature>
<dbReference type="OrthoDB" id="10250354at2759"/>
<dbReference type="GO" id="GO:0051082">
    <property type="term" value="F:unfolded protein binding"/>
    <property type="evidence" value="ECO:0007669"/>
    <property type="project" value="TreeGrafter"/>
</dbReference>
<feature type="domain" description="J" evidence="2">
    <location>
        <begin position="48"/>
        <end position="129"/>
    </location>
</feature>
<name>D8U140_VOLCA</name>
<keyword evidence="4" id="KW-1185">Reference proteome</keyword>
<dbReference type="GO" id="GO:0005737">
    <property type="term" value="C:cytoplasm"/>
    <property type="evidence" value="ECO:0007669"/>
    <property type="project" value="TreeGrafter"/>
</dbReference>
<feature type="region of interest" description="Disordered" evidence="1">
    <location>
        <begin position="116"/>
        <end position="156"/>
    </location>
</feature>
<organism evidence="4">
    <name type="scientific">Volvox carteri f. nagariensis</name>
    <dbReference type="NCBI Taxonomy" id="3068"/>
    <lineage>
        <taxon>Eukaryota</taxon>
        <taxon>Viridiplantae</taxon>
        <taxon>Chlorophyta</taxon>
        <taxon>core chlorophytes</taxon>
        <taxon>Chlorophyceae</taxon>
        <taxon>CS clade</taxon>
        <taxon>Chlamydomonadales</taxon>
        <taxon>Volvocaceae</taxon>
        <taxon>Volvox</taxon>
    </lineage>
</organism>
<dbReference type="RefSeq" id="XP_002952349.1">
    <property type="nucleotide sequence ID" value="XM_002952303.1"/>
</dbReference>
<protein>
    <submittedName>
        <fullName evidence="3">Molecular chaperone</fullName>
    </submittedName>
</protein>
<evidence type="ECO:0000256" key="1">
    <source>
        <dbReference type="SAM" id="MobiDB-lite"/>
    </source>
</evidence>
<dbReference type="Proteomes" id="UP000001058">
    <property type="component" value="Unassembled WGS sequence"/>
</dbReference>
<dbReference type="GO" id="GO:0005634">
    <property type="term" value="C:nucleus"/>
    <property type="evidence" value="ECO:0007669"/>
    <property type="project" value="TreeGrafter"/>
</dbReference>
<dbReference type="InterPro" id="IPR001623">
    <property type="entry name" value="DnaJ_domain"/>
</dbReference>
<dbReference type="KEGG" id="vcn:VOLCADRAFT_93013"/>
<dbReference type="PANTHER" id="PTHR43948:SF10">
    <property type="entry name" value="MRJ, ISOFORM E"/>
    <property type="match status" value="1"/>
</dbReference>
<dbReference type="PROSITE" id="PS50076">
    <property type="entry name" value="DNAJ_2"/>
    <property type="match status" value="1"/>
</dbReference>
<dbReference type="AlphaFoldDB" id="D8U140"/>
<dbReference type="Gene3D" id="1.10.287.110">
    <property type="entry name" value="DnaJ domain"/>
    <property type="match status" value="1"/>
</dbReference>
<evidence type="ECO:0000313" key="3">
    <source>
        <dbReference type="EMBL" id="EFJ46492.1"/>
    </source>
</evidence>
<dbReference type="GeneID" id="9628673"/>
<dbReference type="STRING" id="3068.D8U140"/>
<dbReference type="EMBL" id="GL378350">
    <property type="protein sequence ID" value="EFJ46492.1"/>
    <property type="molecule type" value="Genomic_DNA"/>
</dbReference>
<dbReference type="Pfam" id="PF00226">
    <property type="entry name" value="DnaJ"/>
    <property type="match status" value="1"/>
</dbReference>
<feature type="region of interest" description="Disordered" evidence="1">
    <location>
        <begin position="175"/>
        <end position="220"/>
    </location>
</feature>
<dbReference type="eggNOG" id="ENOG502SEKV">
    <property type="taxonomic scope" value="Eukaryota"/>
</dbReference>
<dbReference type="InterPro" id="IPR036869">
    <property type="entry name" value="J_dom_sf"/>
</dbReference>
<dbReference type="InParanoid" id="D8U140"/>
<sequence length="479" mass="52671">MAKASFERLAAQLGKLEDDEGAKASAKEETKPNLTAAQRILKAWEAKDYFSLLGLPEPEADELGRPVWSCTEVEVSKAYRKLSIAVHPDKNPGDEESRRAFEVLNQAHRMLKDPTAREDVLRGAADKARRRREQQEAAADLSTRMQLNAAKNERVRELRKAEGQGLQGHILEQMRKRQEEAKRRAEAAAKAAQARGRREACSDDDDNKGGGGGGAAGGERISNSTAGLSLTYDFAILQQQRQQLVNLLDARSQLRTAVAGHTLVWVMDFVILETEAYQLTWPVNRRHPSLLLGSDGGRVLLHGGSRQKLSLHHIDSSTLPLLNGNGAPPRPVGVLAAIYGSDTASGTPAEQWIMHNTLRAAHSPHTPGPGLPCTRLHFLDHDDLCAALNMWVHNTAESAPTHPDDLIQWWPGFERVLALSAARLNQQARMRQLIGAADDVAAQAQADRVLVEAEEGDASALPRRAHQKKRLGLERRLLQ</sequence>